<dbReference type="SMART" id="SM00195">
    <property type="entry name" value="DSPc"/>
    <property type="match status" value="1"/>
</dbReference>
<protein>
    <recommendedName>
        <fullName evidence="4">Tyrosine specific protein phosphatases domain-containing protein</fullName>
    </recommendedName>
</protein>
<dbReference type="PROSITE" id="PS50054">
    <property type="entry name" value="TYR_PHOSPHATASE_DUAL"/>
    <property type="match status" value="1"/>
</dbReference>
<dbReference type="InterPro" id="IPR029021">
    <property type="entry name" value="Prot-tyrosine_phosphatase-like"/>
</dbReference>
<dbReference type="PANTHER" id="PTHR46377:SF1">
    <property type="entry name" value="DUAL SPECIFICITY PROTEIN PHOSPHATASE 19"/>
    <property type="match status" value="1"/>
</dbReference>
<sequence length="138" mass="15590">MADQTIKVLHCPLDDFGGTDLFSLWNECFEFIWEAKTSKKNILVHCDGGVNRAPTIVVGYLISKENYTLRDAFTLLSKVRPSIAPRKAYIDQLRKLEVQLTGKDTLGSDPCIESLEDKWASAGKVLEELREKKQGEED</sequence>
<dbReference type="PANTHER" id="PTHR46377">
    <property type="entry name" value="DUAL SPECIFICITY PROTEIN PHOSPHATASE 19"/>
    <property type="match status" value="1"/>
</dbReference>
<feature type="domain" description="Tyrosine specific protein phosphatases" evidence="2">
    <location>
        <begin position="19"/>
        <end position="91"/>
    </location>
</feature>
<dbReference type="PROSITE" id="PS50056">
    <property type="entry name" value="TYR_PHOSPHATASE_2"/>
    <property type="match status" value="1"/>
</dbReference>
<dbReference type="InterPro" id="IPR020422">
    <property type="entry name" value="TYR_PHOSPHATASE_DUAL_dom"/>
</dbReference>
<dbReference type="InterPro" id="IPR000387">
    <property type="entry name" value="Tyr_Pase_dom"/>
</dbReference>
<organism evidence="3">
    <name type="scientific">Arcella intermedia</name>
    <dbReference type="NCBI Taxonomy" id="1963864"/>
    <lineage>
        <taxon>Eukaryota</taxon>
        <taxon>Amoebozoa</taxon>
        <taxon>Tubulinea</taxon>
        <taxon>Elardia</taxon>
        <taxon>Arcellinida</taxon>
        <taxon>Sphaerothecina</taxon>
        <taxon>Arcellidae</taxon>
        <taxon>Arcella</taxon>
    </lineage>
</organism>
<name>A0A6B2LN85_9EUKA</name>
<evidence type="ECO:0000259" key="1">
    <source>
        <dbReference type="PROSITE" id="PS50054"/>
    </source>
</evidence>
<evidence type="ECO:0000259" key="2">
    <source>
        <dbReference type="PROSITE" id="PS50056"/>
    </source>
</evidence>
<dbReference type="SUPFAM" id="SSF52799">
    <property type="entry name" value="(Phosphotyrosine protein) phosphatases II"/>
    <property type="match status" value="1"/>
</dbReference>
<dbReference type="GO" id="GO:0008579">
    <property type="term" value="F:JUN kinase phosphatase activity"/>
    <property type="evidence" value="ECO:0007669"/>
    <property type="project" value="TreeGrafter"/>
</dbReference>
<accession>A0A6B2LN85</accession>
<dbReference type="AlphaFoldDB" id="A0A6B2LN85"/>
<dbReference type="InterPro" id="IPR000340">
    <property type="entry name" value="Dual-sp_phosphatase_cat-dom"/>
</dbReference>
<reference evidence="3" key="1">
    <citation type="journal article" date="2020" name="J. Eukaryot. Microbiol.">
        <title>De novo Sequencing, Assembly and Annotation of the Transcriptome for the Free-Living Testate Amoeba Arcella intermedia.</title>
        <authorList>
            <person name="Ribeiro G.M."/>
            <person name="Porfirio-Sousa A.L."/>
            <person name="Maurer-Alcala X.X."/>
            <person name="Katz L.A."/>
            <person name="Lahr D.J.G."/>
        </authorList>
    </citation>
    <scope>NUCLEOTIDE SEQUENCE</scope>
</reference>
<feature type="domain" description="Tyrosine-protein phosphatase" evidence="1">
    <location>
        <begin position="1"/>
        <end position="102"/>
    </location>
</feature>
<proteinExistence type="predicted"/>
<dbReference type="GO" id="GO:0005737">
    <property type="term" value="C:cytoplasm"/>
    <property type="evidence" value="ECO:0007669"/>
    <property type="project" value="TreeGrafter"/>
</dbReference>
<evidence type="ECO:0008006" key="4">
    <source>
        <dbReference type="Google" id="ProtNLM"/>
    </source>
</evidence>
<dbReference type="Gene3D" id="3.90.190.10">
    <property type="entry name" value="Protein tyrosine phosphatase superfamily"/>
    <property type="match status" value="1"/>
</dbReference>
<dbReference type="CDD" id="cd14498">
    <property type="entry name" value="DSP"/>
    <property type="match status" value="1"/>
</dbReference>
<dbReference type="EMBL" id="GIBP01009567">
    <property type="protein sequence ID" value="NDV38536.1"/>
    <property type="molecule type" value="Transcribed_RNA"/>
</dbReference>
<evidence type="ECO:0000313" key="3">
    <source>
        <dbReference type="EMBL" id="NDV38536.1"/>
    </source>
</evidence>
<dbReference type="Pfam" id="PF00782">
    <property type="entry name" value="DSPc"/>
    <property type="match status" value="1"/>
</dbReference>